<keyword evidence="1" id="KW-0808">Transferase</keyword>
<dbReference type="RefSeq" id="WP_227018328.1">
    <property type="nucleotide sequence ID" value="NZ_JAGSND010000005.1"/>
</dbReference>
<name>A0A8J7W3F1_9FIRM</name>
<keyword evidence="1" id="KW-0418">Kinase</keyword>
<evidence type="ECO:0000313" key="1">
    <source>
        <dbReference type="EMBL" id="MBR0598205.1"/>
    </source>
</evidence>
<evidence type="ECO:0000313" key="2">
    <source>
        <dbReference type="Proteomes" id="UP000675664"/>
    </source>
</evidence>
<dbReference type="Proteomes" id="UP000675664">
    <property type="component" value="Unassembled WGS sequence"/>
</dbReference>
<gene>
    <name evidence="1" type="ORF">KCX82_10000</name>
</gene>
<dbReference type="GO" id="GO:0016301">
    <property type="term" value="F:kinase activity"/>
    <property type="evidence" value="ECO:0007669"/>
    <property type="project" value="UniProtKB-KW"/>
</dbReference>
<accession>A0A8J7W3F1</accession>
<dbReference type="AlphaFoldDB" id="A0A8J7W3F1"/>
<proteinExistence type="predicted"/>
<keyword evidence="2" id="KW-1185">Reference proteome</keyword>
<protein>
    <submittedName>
        <fullName evidence="1">Acetylglutamate kinase</fullName>
    </submittedName>
</protein>
<reference evidence="1" key="1">
    <citation type="submission" date="2021-04" db="EMBL/GenBank/DDBJ databases">
        <title>Sinoanaerobacter chloroacetimidivorans sp. nov., an obligate anaerobic bacterium isolated from anaerobic sludge.</title>
        <authorList>
            <person name="Bao Y."/>
        </authorList>
    </citation>
    <scope>NUCLEOTIDE SEQUENCE</scope>
    <source>
        <strain evidence="1">BAD-6</strain>
    </source>
</reference>
<organism evidence="1 2">
    <name type="scientific">Sinanaerobacter chloroacetimidivorans</name>
    <dbReference type="NCBI Taxonomy" id="2818044"/>
    <lineage>
        <taxon>Bacteria</taxon>
        <taxon>Bacillati</taxon>
        <taxon>Bacillota</taxon>
        <taxon>Clostridia</taxon>
        <taxon>Peptostreptococcales</taxon>
        <taxon>Anaerovoracaceae</taxon>
        <taxon>Sinanaerobacter</taxon>
    </lineage>
</organism>
<comment type="caution">
    <text evidence="1">The sequence shown here is derived from an EMBL/GenBank/DDBJ whole genome shotgun (WGS) entry which is preliminary data.</text>
</comment>
<dbReference type="EMBL" id="JAGSND010000005">
    <property type="protein sequence ID" value="MBR0598205.1"/>
    <property type="molecule type" value="Genomic_DNA"/>
</dbReference>
<sequence>MDTLNQNTTHITLGQMNLINKLRRLWMQLAMWRRAFLVSSASKFGDVDLIGERLYYAPLAFKDLFEVFFGEDIANQIQYYLTGQILIGAEILNAEKEGDRETVDEATQRMYENANEIAAYLAEINPYWNEETWRNLLYEYYRITILEMVTVLAGRYQESITLYESLEDQALKIADYMAEGFIKYFC</sequence>
<reference evidence="1" key="2">
    <citation type="submission" date="2021-04" db="EMBL/GenBank/DDBJ databases">
        <authorList>
            <person name="Liu J."/>
        </authorList>
    </citation>
    <scope>NUCLEOTIDE SEQUENCE</scope>
    <source>
        <strain evidence="1">BAD-6</strain>
    </source>
</reference>